<sequence>MTTVPEREADSLYVRRATQSDLLSVSRIERAVFSQPWTFSVFERFLGEAGFLVAVRPEPDDRDEHRNDRGNSDRVGDDGEDVLGYVIADVTPNFGRDIGHVKDLAVRPDVQGGGVGRRLLGRALVSLLVQGATVAKLEVRPSNEAAVSLYRSEGFEPARRVPRYYADGEDALVMLLDLENWKTTAEFTGNNSQLK</sequence>
<protein>
    <submittedName>
        <fullName evidence="5">Ribosomal protein alanine N-acetyltransferase</fullName>
        <ecNumber evidence="5">2.3.1.267</ecNumber>
    </submittedName>
</protein>
<dbReference type="PANTHER" id="PTHR23091">
    <property type="entry name" value="N-TERMINAL ACETYLTRANSFERASE"/>
    <property type="match status" value="1"/>
</dbReference>
<evidence type="ECO:0000256" key="3">
    <source>
        <dbReference type="SAM" id="MobiDB-lite"/>
    </source>
</evidence>
<name>A0A343THR1_9EURY</name>
<dbReference type="InterPro" id="IPR045047">
    <property type="entry name" value="Ard1-like"/>
</dbReference>
<evidence type="ECO:0000313" key="5">
    <source>
        <dbReference type="EMBL" id="AUX08633.1"/>
    </source>
</evidence>
<keyword evidence="5" id="KW-0687">Ribonucleoprotein</keyword>
<keyword evidence="2 5" id="KW-0012">Acyltransferase</keyword>
<dbReference type="Pfam" id="PF00583">
    <property type="entry name" value="Acetyltransf_1"/>
    <property type="match status" value="1"/>
</dbReference>
<feature type="domain" description="N-acetyltransferase" evidence="4">
    <location>
        <begin position="12"/>
        <end position="179"/>
    </location>
</feature>
<reference evidence="6" key="1">
    <citation type="submission" date="2017-11" db="EMBL/GenBank/DDBJ databases">
        <title>Phenotypic and genomic properties of facultatively anaerobic sulfur-reducing natronoarchaea from hypersaline soda lakes.</title>
        <authorList>
            <person name="Sorokin D.Y."/>
            <person name="Kublanov I.V."/>
            <person name="Roman P."/>
            <person name="Sinninghe Damste J.S."/>
            <person name="Golyshin P.N."/>
            <person name="Rojo D."/>
            <person name="Ciordia S."/>
            <person name="Mena M.D.C."/>
            <person name="Ferrer M."/>
            <person name="Messina E."/>
            <person name="Smedile F."/>
            <person name="La Spada G."/>
            <person name="La Cono V."/>
            <person name="Yakimov M.M."/>
        </authorList>
    </citation>
    <scope>NUCLEOTIDE SEQUENCE [LARGE SCALE GENOMIC DNA]</scope>
    <source>
        <strain evidence="6">AArc-Sl</strain>
    </source>
</reference>
<dbReference type="InterPro" id="IPR000182">
    <property type="entry name" value="GNAT_dom"/>
</dbReference>
<dbReference type="GeneID" id="37877340"/>
<dbReference type="GO" id="GO:0005840">
    <property type="term" value="C:ribosome"/>
    <property type="evidence" value="ECO:0007669"/>
    <property type="project" value="UniProtKB-KW"/>
</dbReference>
<dbReference type="PANTHER" id="PTHR23091:SF4">
    <property type="entry name" value="N-TERMINAL AMINO-ACID N(ALPHA)-ACETYLTRANSFERASE NATA"/>
    <property type="match status" value="1"/>
</dbReference>
<dbReference type="EMBL" id="CP025066">
    <property type="protein sequence ID" value="AUX08633.1"/>
    <property type="molecule type" value="Genomic_DNA"/>
</dbReference>
<gene>
    <name evidence="5" type="primary">rimI</name>
    <name evidence="5" type="ORF">AArcSl_0995</name>
</gene>
<dbReference type="Gene3D" id="3.40.630.30">
    <property type="match status" value="1"/>
</dbReference>
<keyword evidence="5" id="KW-0689">Ribosomal protein</keyword>
<accession>A0A343THR1</accession>
<dbReference type="OrthoDB" id="43754at2157"/>
<dbReference type="SUPFAM" id="SSF55729">
    <property type="entry name" value="Acyl-CoA N-acyltransferases (Nat)"/>
    <property type="match status" value="1"/>
</dbReference>
<evidence type="ECO:0000259" key="4">
    <source>
        <dbReference type="PROSITE" id="PS51186"/>
    </source>
</evidence>
<dbReference type="RefSeq" id="WP_119815891.1">
    <property type="nucleotide sequence ID" value="NZ_CP025066.1"/>
</dbReference>
<evidence type="ECO:0000256" key="1">
    <source>
        <dbReference type="ARBA" id="ARBA00022679"/>
    </source>
</evidence>
<evidence type="ECO:0000313" key="6">
    <source>
        <dbReference type="Proteomes" id="UP000263012"/>
    </source>
</evidence>
<keyword evidence="1 5" id="KW-0808">Transferase</keyword>
<keyword evidence="6" id="KW-1185">Reference proteome</keyword>
<proteinExistence type="predicted"/>
<dbReference type="GO" id="GO:0008999">
    <property type="term" value="F:protein-N-terminal-alanine acetyltransferase activity"/>
    <property type="evidence" value="ECO:0007669"/>
    <property type="project" value="UniProtKB-EC"/>
</dbReference>
<dbReference type="AlphaFoldDB" id="A0A343THR1"/>
<dbReference type="InterPro" id="IPR016181">
    <property type="entry name" value="Acyl_CoA_acyltransferase"/>
</dbReference>
<organism evidence="5 6">
    <name type="scientific">Halalkaliarchaeum desulfuricum</name>
    <dbReference type="NCBI Taxonomy" id="2055893"/>
    <lineage>
        <taxon>Archaea</taxon>
        <taxon>Methanobacteriati</taxon>
        <taxon>Methanobacteriota</taxon>
        <taxon>Stenosarchaea group</taxon>
        <taxon>Halobacteria</taxon>
        <taxon>Halobacteriales</taxon>
        <taxon>Haloferacaceae</taxon>
        <taxon>Halalkaliarchaeum</taxon>
    </lineage>
</organism>
<dbReference type="KEGG" id="hdf:AArcSl_0995"/>
<evidence type="ECO:0000256" key="2">
    <source>
        <dbReference type="ARBA" id="ARBA00023315"/>
    </source>
</evidence>
<feature type="region of interest" description="Disordered" evidence="3">
    <location>
        <begin position="57"/>
        <end position="77"/>
    </location>
</feature>
<dbReference type="Proteomes" id="UP000263012">
    <property type="component" value="Chromosome"/>
</dbReference>
<dbReference type="GO" id="GO:0031415">
    <property type="term" value="C:NatA complex"/>
    <property type="evidence" value="ECO:0007669"/>
    <property type="project" value="InterPro"/>
</dbReference>
<dbReference type="EC" id="2.3.1.267" evidence="5"/>
<dbReference type="PROSITE" id="PS51186">
    <property type="entry name" value="GNAT"/>
    <property type="match status" value="1"/>
</dbReference>